<dbReference type="Pfam" id="PF00583">
    <property type="entry name" value="Acetyltransf_1"/>
    <property type="match status" value="1"/>
</dbReference>
<dbReference type="PANTHER" id="PTHR13947">
    <property type="entry name" value="GNAT FAMILY N-ACETYLTRANSFERASE"/>
    <property type="match status" value="1"/>
</dbReference>
<evidence type="ECO:0000259" key="3">
    <source>
        <dbReference type="PROSITE" id="PS51186"/>
    </source>
</evidence>
<proteinExistence type="predicted"/>
<dbReference type="GO" id="GO:0008080">
    <property type="term" value="F:N-acetyltransferase activity"/>
    <property type="evidence" value="ECO:0007669"/>
    <property type="project" value="InterPro"/>
</dbReference>
<dbReference type="InterPro" id="IPR050769">
    <property type="entry name" value="NAT_camello-type"/>
</dbReference>
<reference evidence="4 5" key="1">
    <citation type="journal article" date="2010" name="Nat. Biotechnol.">
        <title>Genome sequence of the model mushroom Schizophyllum commune.</title>
        <authorList>
            <person name="Ohm R.A."/>
            <person name="de Jong J.F."/>
            <person name="Lugones L.G."/>
            <person name="Aerts A."/>
            <person name="Kothe E."/>
            <person name="Stajich J.E."/>
            <person name="de Vries R.P."/>
            <person name="Record E."/>
            <person name="Levasseur A."/>
            <person name="Baker S.E."/>
            <person name="Bartholomew K.A."/>
            <person name="Coutinho P.M."/>
            <person name="Erdmann S."/>
            <person name="Fowler T.J."/>
            <person name="Gathman A.C."/>
            <person name="Lombard V."/>
            <person name="Henrissat B."/>
            <person name="Knabe N."/>
            <person name="Kuees U."/>
            <person name="Lilly W.W."/>
            <person name="Lindquist E."/>
            <person name="Lucas S."/>
            <person name="Magnuson J.K."/>
            <person name="Piumi F."/>
            <person name="Raudaskoski M."/>
            <person name="Salamov A."/>
            <person name="Schmutz J."/>
            <person name="Schwarze F.W.M.R."/>
            <person name="vanKuyk P.A."/>
            <person name="Horton J.S."/>
            <person name="Grigoriev I.V."/>
            <person name="Woesten H.A.B."/>
        </authorList>
    </citation>
    <scope>NUCLEOTIDE SEQUENCE [LARGE SCALE GENOMIC DNA]</scope>
    <source>
        <strain evidence="5">H4-8 / FGSC 9210</strain>
    </source>
</reference>
<keyword evidence="2" id="KW-0472">Membrane</keyword>
<dbReference type="OrthoDB" id="41532at2759"/>
<keyword evidence="1" id="KW-0808">Transferase</keyword>
<dbReference type="HOGENOM" id="CLU_769776_0_0_1"/>
<evidence type="ECO:0000256" key="2">
    <source>
        <dbReference type="SAM" id="Phobius"/>
    </source>
</evidence>
<dbReference type="InterPro" id="IPR000182">
    <property type="entry name" value="GNAT_dom"/>
</dbReference>
<feature type="transmembrane region" description="Helical" evidence="2">
    <location>
        <begin position="120"/>
        <end position="138"/>
    </location>
</feature>
<dbReference type="RefSeq" id="XP_003031692.1">
    <property type="nucleotide sequence ID" value="XM_003031646.1"/>
</dbReference>
<dbReference type="Gene3D" id="3.40.630.30">
    <property type="match status" value="1"/>
</dbReference>
<sequence>MPGDLIQAKDPRTSKPDELQSKVLCCRDSGVPGIYPRYAGQIRSVRLRPRDGSRDVHLYTSLHCSIAGKPHSTPPYECAREANYWGGLGLLSIMPLTHSLMLKDNKGAPTRKILRDWRDAIVGGAVLAGAILPALLLGRAPKAFLQDFTRNGKFVYSFRNVGKLTPTRPAMEIVLYNHAQHEHLLPAFGEIHVACMKHDNLCATILTYDTAKATALYRGFAEESVDGRRNMWLARAPLEEGGEPEVVGFVSLEKSQAETGSFRGDVQKLIVSPRYRKKGVARALLGKVEELAEAEGRTILTLSTEVGNPAEHVYRRLGWTSYGVIPRFTISPSSSHELMDEVFFYKMLPSHGTNVKLPPA</sequence>
<dbReference type="PANTHER" id="PTHR13947:SF37">
    <property type="entry name" value="LD18367P"/>
    <property type="match status" value="1"/>
</dbReference>
<keyword evidence="2" id="KW-0812">Transmembrane</keyword>
<evidence type="ECO:0000313" key="5">
    <source>
        <dbReference type="Proteomes" id="UP000007431"/>
    </source>
</evidence>
<keyword evidence="5" id="KW-1185">Reference proteome</keyword>
<dbReference type="GeneID" id="9589622"/>
<accession>D8Q4G6</accession>
<dbReference type="Proteomes" id="UP000007431">
    <property type="component" value="Unassembled WGS sequence"/>
</dbReference>
<dbReference type="EMBL" id="GL377306">
    <property type="protein sequence ID" value="EFI96789.1"/>
    <property type="molecule type" value="Genomic_DNA"/>
</dbReference>
<evidence type="ECO:0000313" key="4">
    <source>
        <dbReference type="EMBL" id="EFI96789.1"/>
    </source>
</evidence>
<name>D8Q4G6_SCHCM</name>
<dbReference type="AlphaFoldDB" id="D8Q4G6"/>
<dbReference type="PROSITE" id="PS51186">
    <property type="entry name" value="GNAT"/>
    <property type="match status" value="1"/>
</dbReference>
<dbReference type="KEGG" id="scm:SCHCO_02668051"/>
<feature type="domain" description="N-acetyltransferase" evidence="3">
    <location>
        <begin position="191"/>
        <end position="349"/>
    </location>
</feature>
<dbReference type="SUPFAM" id="SSF55729">
    <property type="entry name" value="Acyl-CoA N-acyltransferases (Nat)"/>
    <property type="match status" value="1"/>
</dbReference>
<dbReference type="eggNOG" id="ENOG502SDXU">
    <property type="taxonomic scope" value="Eukaryota"/>
</dbReference>
<organism evidence="5">
    <name type="scientific">Schizophyllum commune (strain H4-8 / FGSC 9210)</name>
    <name type="common">Split gill fungus</name>
    <dbReference type="NCBI Taxonomy" id="578458"/>
    <lineage>
        <taxon>Eukaryota</taxon>
        <taxon>Fungi</taxon>
        <taxon>Dikarya</taxon>
        <taxon>Basidiomycota</taxon>
        <taxon>Agaricomycotina</taxon>
        <taxon>Agaricomycetes</taxon>
        <taxon>Agaricomycetidae</taxon>
        <taxon>Agaricales</taxon>
        <taxon>Schizophyllaceae</taxon>
        <taxon>Schizophyllum</taxon>
    </lineage>
</organism>
<gene>
    <name evidence="4" type="ORF">SCHCODRAFT_108878</name>
</gene>
<feature type="non-terminal residue" evidence="4">
    <location>
        <position position="360"/>
    </location>
</feature>
<dbReference type="STRING" id="578458.D8Q4G6"/>
<keyword evidence="2" id="KW-1133">Transmembrane helix</keyword>
<evidence type="ECO:0000256" key="1">
    <source>
        <dbReference type="ARBA" id="ARBA00022679"/>
    </source>
</evidence>
<dbReference type="InterPro" id="IPR016181">
    <property type="entry name" value="Acyl_CoA_acyltransferase"/>
</dbReference>
<dbReference type="InParanoid" id="D8Q4G6"/>
<protein>
    <recommendedName>
        <fullName evidence="3">N-acetyltransferase domain-containing protein</fullName>
    </recommendedName>
</protein>
<dbReference type="VEuPathDB" id="FungiDB:SCHCODRAFT_02668051"/>
<dbReference type="CDD" id="cd04301">
    <property type="entry name" value="NAT_SF"/>
    <property type="match status" value="1"/>
</dbReference>